<feature type="compositionally biased region" description="Basic and acidic residues" evidence="1">
    <location>
        <begin position="432"/>
        <end position="482"/>
    </location>
</feature>
<gene>
    <name evidence="2" type="ORF">A4U43_C07F11870</name>
</gene>
<evidence type="ECO:0000256" key="1">
    <source>
        <dbReference type="SAM" id="MobiDB-lite"/>
    </source>
</evidence>
<accession>A0A5P1EB81</accession>
<sequence>MPAHCSVIFPYSSLWLLFLYQHGITSVSISLSLSLSLSLVSLESMATEALVTDQTAQGHVEEVKLTDEVAKIVEKDTSPESKDLKEKDDEKTKVDDSTSVEATANKVEDAVMPEETQEDKVETEMKEVEKEESENAKDGTSKQDADSLISDSKEEAAVEPATEAAVEGLKDQVEVANISEPPKLTVEEAADVSGEKLVQERVSETAKEPEASEVAAEEVNTAPEAAAEEVNTSAEAAAEEVNTTPEIVAETVNPTQEKAGEEVSKTEEAEPAKEELQVTDLLSETVKKSLGDFFSVKLEENIESPKEELPVADLSKPEEVSHPEAVASKIEDAVVSGAPVKDLKEEAERADATEVDQNASGNAEKIVSIDTDPVAESTETVVKPEDKVEQEMQERTVEAEEPIASDTVKADAATEVSLEASAIVEGPPLSSEGEKASESVEDRKNESVEGEKPASVETSRDINAEGEKTEKDAAEAPKEEVAIKSSQRQSNNIFSKVKQSMVKVKKAIIGKSPSSKTISAEGKDEIKVK</sequence>
<protein>
    <submittedName>
        <fullName evidence="2">Uncharacterized protein</fullName>
    </submittedName>
</protein>
<name>A0A5P1EB81_ASPOF</name>
<feature type="region of interest" description="Disordered" evidence="1">
    <location>
        <begin position="301"/>
        <end position="494"/>
    </location>
</feature>
<evidence type="ECO:0000313" key="2">
    <source>
        <dbReference type="EMBL" id="ONK63145.1"/>
    </source>
</evidence>
<feature type="compositionally biased region" description="Basic and acidic residues" evidence="1">
    <location>
        <begin position="258"/>
        <end position="276"/>
    </location>
</feature>
<evidence type="ECO:0000313" key="3">
    <source>
        <dbReference type="Proteomes" id="UP000243459"/>
    </source>
</evidence>
<feature type="region of interest" description="Disordered" evidence="1">
    <location>
        <begin position="510"/>
        <end position="529"/>
    </location>
</feature>
<dbReference type="EMBL" id="CM007387">
    <property type="protein sequence ID" value="ONK63145.1"/>
    <property type="molecule type" value="Genomic_DNA"/>
</dbReference>
<feature type="compositionally biased region" description="Basic and acidic residues" evidence="1">
    <location>
        <begin position="74"/>
        <end position="96"/>
    </location>
</feature>
<feature type="compositionally biased region" description="Basic and acidic residues" evidence="1">
    <location>
        <begin position="193"/>
        <end position="210"/>
    </location>
</feature>
<dbReference type="PANTHER" id="PTHR37729:SF1">
    <property type="entry name" value="NEUROFILAMENT PROTEIN-LIKE PROTEIN"/>
    <property type="match status" value="1"/>
</dbReference>
<feature type="compositionally biased region" description="Low complexity" evidence="1">
    <location>
        <begin position="158"/>
        <end position="167"/>
    </location>
</feature>
<dbReference type="AlphaFoldDB" id="A0A5P1EB81"/>
<dbReference type="Proteomes" id="UP000243459">
    <property type="component" value="Chromosome 7"/>
</dbReference>
<feature type="compositionally biased region" description="Basic and acidic residues" evidence="1">
    <location>
        <begin position="382"/>
        <end position="398"/>
    </location>
</feature>
<feature type="region of interest" description="Disordered" evidence="1">
    <location>
        <begin position="74"/>
        <end position="168"/>
    </location>
</feature>
<feature type="region of interest" description="Disordered" evidence="1">
    <location>
        <begin position="180"/>
        <end position="277"/>
    </location>
</feature>
<feature type="compositionally biased region" description="Basic and acidic residues" evidence="1">
    <location>
        <begin position="118"/>
        <end position="156"/>
    </location>
</feature>
<dbReference type="Gramene" id="ONK63145">
    <property type="protein sequence ID" value="ONK63145"/>
    <property type="gene ID" value="A4U43_C07F11870"/>
</dbReference>
<feature type="compositionally biased region" description="Low complexity" evidence="1">
    <location>
        <begin position="212"/>
        <end position="222"/>
    </location>
</feature>
<feature type="compositionally biased region" description="Basic and acidic residues" evidence="1">
    <location>
        <begin position="341"/>
        <end position="352"/>
    </location>
</feature>
<dbReference type="OMA" id="EHMEEEP"/>
<reference evidence="3" key="1">
    <citation type="journal article" date="2017" name="Nat. Commun.">
        <title>The asparagus genome sheds light on the origin and evolution of a young Y chromosome.</title>
        <authorList>
            <person name="Harkess A."/>
            <person name="Zhou J."/>
            <person name="Xu C."/>
            <person name="Bowers J.E."/>
            <person name="Van der Hulst R."/>
            <person name="Ayyampalayam S."/>
            <person name="Mercati F."/>
            <person name="Riccardi P."/>
            <person name="McKain M.R."/>
            <person name="Kakrana A."/>
            <person name="Tang H."/>
            <person name="Ray J."/>
            <person name="Groenendijk J."/>
            <person name="Arikit S."/>
            <person name="Mathioni S.M."/>
            <person name="Nakano M."/>
            <person name="Shan H."/>
            <person name="Telgmann-Rauber A."/>
            <person name="Kanno A."/>
            <person name="Yue Z."/>
            <person name="Chen H."/>
            <person name="Li W."/>
            <person name="Chen Y."/>
            <person name="Xu X."/>
            <person name="Zhang Y."/>
            <person name="Luo S."/>
            <person name="Chen H."/>
            <person name="Gao J."/>
            <person name="Mao Z."/>
            <person name="Pires J.C."/>
            <person name="Luo M."/>
            <person name="Kudrna D."/>
            <person name="Wing R.A."/>
            <person name="Meyers B.C."/>
            <person name="Yi K."/>
            <person name="Kong H."/>
            <person name="Lavrijsen P."/>
            <person name="Sunseri F."/>
            <person name="Falavigna A."/>
            <person name="Ye Y."/>
            <person name="Leebens-Mack J.H."/>
            <person name="Chen G."/>
        </authorList>
    </citation>
    <scope>NUCLEOTIDE SEQUENCE [LARGE SCALE GENOMIC DNA]</scope>
    <source>
        <strain evidence="3">cv. DH0086</strain>
    </source>
</reference>
<feature type="compositionally biased region" description="Basic and acidic residues" evidence="1">
    <location>
        <begin position="301"/>
        <end position="322"/>
    </location>
</feature>
<dbReference type="PANTHER" id="PTHR37729">
    <property type="entry name" value="NEUROFILAMENT PROTEIN-LIKE PROTEIN"/>
    <property type="match status" value="1"/>
</dbReference>
<keyword evidence="3" id="KW-1185">Reference proteome</keyword>
<proteinExistence type="predicted"/>
<feature type="compositionally biased region" description="Polar residues" evidence="1">
    <location>
        <begin position="484"/>
        <end position="494"/>
    </location>
</feature>
<organism evidence="2 3">
    <name type="scientific">Asparagus officinalis</name>
    <name type="common">Garden asparagus</name>
    <dbReference type="NCBI Taxonomy" id="4686"/>
    <lineage>
        <taxon>Eukaryota</taxon>
        <taxon>Viridiplantae</taxon>
        <taxon>Streptophyta</taxon>
        <taxon>Embryophyta</taxon>
        <taxon>Tracheophyta</taxon>
        <taxon>Spermatophyta</taxon>
        <taxon>Magnoliopsida</taxon>
        <taxon>Liliopsida</taxon>
        <taxon>Asparagales</taxon>
        <taxon>Asparagaceae</taxon>
        <taxon>Asparagoideae</taxon>
        <taxon>Asparagus</taxon>
    </lineage>
</organism>